<dbReference type="Proteomes" id="UP000267166">
    <property type="component" value="Unassembled WGS sequence"/>
</dbReference>
<dbReference type="RefSeq" id="WP_121594674.1">
    <property type="nucleotide sequence ID" value="NZ_RCHD01000031.1"/>
</dbReference>
<comment type="caution">
    <text evidence="1">The sequence shown here is derived from an EMBL/GenBank/DDBJ whole genome shotgun (WGS) entry which is preliminary data.</text>
</comment>
<reference evidence="1 2" key="1">
    <citation type="submission" date="2018-09" db="EMBL/GenBank/DDBJ databases">
        <title>The draft genome of Acinetobacter sp. strains.</title>
        <authorList>
            <person name="Qin J."/>
            <person name="Feng Y."/>
            <person name="Zong Z."/>
        </authorList>
    </citation>
    <scope>NUCLEOTIDE SEQUENCE [LARGE SCALE GENOMIC DNA]</scope>
    <source>
        <strain evidence="1 2">WCHAc060003</strain>
    </source>
</reference>
<dbReference type="AlphaFoldDB" id="A0A498D9H8"/>
<protein>
    <submittedName>
        <fullName evidence="1">Com family DNA-binding transcriptional regulator</fullName>
    </submittedName>
</protein>
<gene>
    <name evidence="1" type="ORF">D9K80_12600</name>
</gene>
<sequence length="67" mass="7808">MQNIKCHCCFKLLAKIGQFDRIEIKCPRCKTINDFQSTVSALPERQERLYNSGKIDEQHFCNTSIQS</sequence>
<organism evidence="1 2">
    <name type="scientific">Acinetobacter cumulans</name>
    <dbReference type="NCBI Taxonomy" id="2136182"/>
    <lineage>
        <taxon>Bacteria</taxon>
        <taxon>Pseudomonadati</taxon>
        <taxon>Pseudomonadota</taxon>
        <taxon>Gammaproteobacteria</taxon>
        <taxon>Moraxellales</taxon>
        <taxon>Moraxellaceae</taxon>
        <taxon>Acinetobacter</taxon>
    </lineage>
</organism>
<dbReference type="Pfam" id="PF10122">
    <property type="entry name" value="Zn_ribbon_Com"/>
    <property type="match status" value="1"/>
</dbReference>
<dbReference type="GO" id="GO:0003677">
    <property type="term" value="F:DNA binding"/>
    <property type="evidence" value="ECO:0007669"/>
    <property type="project" value="UniProtKB-KW"/>
</dbReference>
<evidence type="ECO:0000313" key="2">
    <source>
        <dbReference type="Proteomes" id="UP000267166"/>
    </source>
</evidence>
<proteinExistence type="predicted"/>
<dbReference type="EMBL" id="RCHD01000031">
    <property type="protein sequence ID" value="RLL33747.1"/>
    <property type="molecule type" value="Genomic_DNA"/>
</dbReference>
<keyword evidence="1" id="KW-0238">DNA-binding</keyword>
<dbReference type="InterPro" id="IPR019294">
    <property type="entry name" value="Translation_reg_Com"/>
</dbReference>
<name>A0A498D9H8_9GAMM</name>
<accession>A0A498D9H8</accession>
<evidence type="ECO:0000313" key="1">
    <source>
        <dbReference type="EMBL" id="RLL33747.1"/>
    </source>
</evidence>